<organism evidence="1 2">
    <name type="scientific">Manihot esculenta</name>
    <name type="common">Cassava</name>
    <name type="synonym">Jatropha manihot</name>
    <dbReference type="NCBI Taxonomy" id="3983"/>
    <lineage>
        <taxon>Eukaryota</taxon>
        <taxon>Viridiplantae</taxon>
        <taxon>Streptophyta</taxon>
        <taxon>Embryophyta</taxon>
        <taxon>Tracheophyta</taxon>
        <taxon>Spermatophyta</taxon>
        <taxon>Magnoliopsida</taxon>
        <taxon>eudicotyledons</taxon>
        <taxon>Gunneridae</taxon>
        <taxon>Pentapetalae</taxon>
        <taxon>rosids</taxon>
        <taxon>fabids</taxon>
        <taxon>Malpighiales</taxon>
        <taxon>Euphorbiaceae</taxon>
        <taxon>Crotonoideae</taxon>
        <taxon>Manihoteae</taxon>
        <taxon>Manihot</taxon>
    </lineage>
</organism>
<evidence type="ECO:0000313" key="2">
    <source>
        <dbReference type="Proteomes" id="UP000091857"/>
    </source>
</evidence>
<comment type="caution">
    <text evidence="1">The sequence shown here is derived from an EMBL/GenBank/DDBJ whole genome shotgun (WGS) entry which is preliminary data.</text>
</comment>
<protein>
    <submittedName>
        <fullName evidence="1">Uncharacterized protein</fullName>
    </submittedName>
</protein>
<gene>
    <name evidence="1" type="ORF">MANES_07G097204v8</name>
</gene>
<evidence type="ECO:0000313" key="1">
    <source>
        <dbReference type="EMBL" id="KAG8651166.1"/>
    </source>
</evidence>
<sequence>MGVVIRYVNKFKCVVENFLGIVHVNDTSASSLEKTIESLIFTYGLSVSNLRGQGYNGASNLRGEFNGLKSLIFKREL</sequence>
<accession>A0ACB7HG62</accession>
<keyword evidence="2" id="KW-1185">Reference proteome</keyword>
<name>A0ACB7HG62_MANES</name>
<dbReference type="EMBL" id="CM004393">
    <property type="protein sequence ID" value="KAG8651166.1"/>
    <property type="molecule type" value="Genomic_DNA"/>
</dbReference>
<dbReference type="Proteomes" id="UP000091857">
    <property type="component" value="Chromosome 7"/>
</dbReference>
<reference evidence="2" key="1">
    <citation type="journal article" date="2016" name="Nat. Biotechnol.">
        <title>Sequencing wild and cultivated cassava and related species reveals extensive interspecific hybridization and genetic diversity.</title>
        <authorList>
            <person name="Bredeson J.V."/>
            <person name="Lyons J.B."/>
            <person name="Prochnik S.E."/>
            <person name="Wu G.A."/>
            <person name="Ha C.M."/>
            <person name="Edsinger-Gonzales E."/>
            <person name="Grimwood J."/>
            <person name="Schmutz J."/>
            <person name="Rabbi I.Y."/>
            <person name="Egesi C."/>
            <person name="Nauluvula P."/>
            <person name="Lebot V."/>
            <person name="Ndunguru J."/>
            <person name="Mkamilo G."/>
            <person name="Bart R.S."/>
            <person name="Setter T.L."/>
            <person name="Gleadow R.M."/>
            <person name="Kulakow P."/>
            <person name="Ferguson M.E."/>
            <person name="Rounsley S."/>
            <person name="Rokhsar D.S."/>
        </authorList>
    </citation>
    <scope>NUCLEOTIDE SEQUENCE [LARGE SCALE GENOMIC DNA]</scope>
    <source>
        <strain evidence="2">cv. AM560-2</strain>
    </source>
</reference>
<proteinExistence type="predicted"/>